<evidence type="ECO:0000313" key="6">
    <source>
        <dbReference type="EMBL" id="GIM10555.1"/>
    </source>
</evidence>
<feature type="compositionally biased region" description="Polar residues" evidence="5">
    <location>
        <begin position="1131"/>
        <end position="1147"/>
    </location>
</feature>
<feature type="region of interest" description="Disordered" evidence="5">
    <location>
        <begin position="1184"/>
        <end position="1246"/>
    </location>
</feature>
<dbReference type="PANTHER" id="PTHR23023">
    <property type="entry name" value="DIMETHYLANILINE MONOOXYGENASE"/>
    <property type="match status" value="1"/>
</dbReference>
<dbReference type="InterPro" id="IPR036188">
    <property type="entry name" value="FAD/NAD-bd_sf"/>
</dbReference>
<evidence type="ECO:0000256" key="4">
    <source>
        <dbReference type="ARBA" id="ARBA00023002"/>
    </source>
</evidence>
<dbReference type="Proteomes" id="UP000722791">
    <property type="component" value="Unassembled WGS sequence"/>
</dbReference>
<reference evidence="6" key="1">
    <citation type="journal article" date="2021" name="Proc. Natl. Acad. Sci. U.S.A.">
        <title>Three genomes in the algal genus Volvox reveal the fate of a haploid sex-determining region after a transition to homothallism.</title>
        <authorList>
            <person name="Yamamoto K."/>
            <person name="Hamaji T."/>
            <person name="Kawai-Toyooka H."/>
            <person name="Matsuzaki R."/>
            <person name="Takahashi F."/>
            <person name="Nishimura Y."/>
            <person name="Kawachi M."/>
            <person name="Noguchi H."/>
            <person name="Minakuchi Y."/>
            <person name="Umen J.G."/>
            <person name="Toyoda A."/>
            <person name="Nozaki H."/>
        </authorList>
    </citation>
    <scope>NUCLEOTIDE SEQUENCE</scope>
    <source>
        <strain evidence="6">NIES-3785</strain>
    </source>
</reference>
<dbReference type="GO" id="GO:0050660">
    <property type="term" value="F:flavin adenine dinucleotide binding"/>
    <property type="evidence" value="ECO:0007669"/>
    <property type="project" value="InterPro"/>
</dbReference>
<evidence type="ECO:0000313" key="7">
    <source>
        <dbReference type="Proteomes" id="UP000722791"/>
    </source>
</evidence>
<name>A0A8J4GLS3_9CHLO</name>
<comment type="caution">
    <text evidence="6">The sequence shown here is derived from an EMBL/GenBank/DDBJ whole genome shotgun (WGS) entry which is preliminary data.</text>
</comment>
<dbReference type="GO" id="GO:0004499">
    <property type="term" value="F:N,N-dimethylaniline monooxygenase activity"/>
    <property type="evidence" value="ECO:0007669"/>
    <property type="project" value="InterPro"/>
</dbReference>
<dbReference type="SUPFAM" id="SSF51905">
    <property type="entry name" value="FAD/NAD(P)-binding domain"/>
    <property type="match status" value="2"/>
</dbReference>
<evidence type="ECO:0000256" key="1">
    <source>
        <dbReference type="ARBA" id="ARBA00009183"/>
    </source>
</evidence>
<dbReference type="EMBL" id="BNCQ01000035">
    <property type="protein sequence ID" value="GIM10555.1"/>
    <property type="molecule type" value="Genomic_DNA"/>
</dbReference>
<evidence type="ECO:0008006" key="8">
    <source>
        <dbReference type="Google" id="ProtNLM"/>
    </source>
</evidence>
<feature type="non-terminal residue" evidence="6">
    <location>
        <position position="1"/>
    </location>
</feature>
<dbReference type="Gene3D" id="3.50.50.60">
    <property type="entry name" value="FAD/NAD(P)-binding domain"/>
    <property type="match status" value="1"/>
</dbReference>
<evidence type="ECO:0000256" key="5">
    <source>
        <dbReference type="SAM" id="MobiDB-lite"/>
    </source>
</evidence>
<keyword evidence="3" id="KW-0274">FAD</keyword>
<keyword evidence="2" id="KW-0285">Flavoprotein</keyword>
<feature type="compositionally biased region" description="Polar residues" evidence="5">
    <location>
        <begin position="795"/>
        <end position="807"/>
    </location>
</feature>
<feature type="compositionally biased region" description="Basic and acidic residues" evidence="5">
    <location>
        <begin position="1199"/>
        <end position="1214"/>
    </location>
</feature>
<accession>A0A8J4GLS3</accession>
<dbReference type="GO" id="GO:0050661">
    <property type="term" value="F:NADP binding"/>
    <property type="evidence" value="ECO:0007669"/>
    <property type="project" value="InterPro"/>
</dbReference>
<comment type="similarity">
    <text evidence="1">Belongs to the FMO family.</text>
</comment>
<feature type="compositionally biased region" description="Polar residues" evidence="5">
    <location>
        <begin position="1076"/>
        <end position="1087"/>
    </location>
</feature>
<gene>
    <name evidence="6" type="ORF">Vretimale_14212</name>
</gene>
<feature type="compositionally biased region" description="Low complexity" evidence="5">
    <location>
        <begin position="1114"/>
        <end position="1130"/>
    </location>
</feature>
<proteinExistence type="inferred from homology"/>
<dbReference type="Pfam" id="PF00743">
    <property type="entry name" value="FMO-like"/>
    <property type="match status" value="2"/>
</dbReference>
<feature type="region of interest" description="Disordered" evidence="5">
    <location>
        <begin position="891"/>
        <end position="920"/>
    </location>
</feature>
<feature type="region of interest" description="Disordered" evidence="5">
    <location>
        <begin position="779"/>
        <end position="807"/>
    </location>
</feature>
<sequence length="1274" mass="133565">MPTTVIIGAGISGLQCASAFLRLGHTVTVLEREEDVGGVWLRYTAFEVQVPREFFSFPDFACPPELEPEEYPNGRSLLRYIIAYAHKNQLYRHIVFRATVTRLHRLSGQWQCFFDVRTGGPGREAGPGGSAGANGGGGGGGGVVVQQHRITADFVVVATGLHSSPHMPLFDGHHLFRGQVLHAQDLPDSAAGLSQLVSGRRVLLVGASKTAVDTATRVSAAGAEDTVVVYRQAHWPISRYPFRGVHFTQLLHSRLAASMLDPYYDAGLCARAKGWLTRPLRRLFWRTLERSLIRQQHLSGDLLPTLPLDKDLLTGGLVHDGKWLQCLQDGTVRAVRGEPQRFTADGLVLRSGDFIAADVVVMATGHVKDYSFIDADILSKLGVQRDGLYLYRHVLPPLVRNIAFVGTANSLNNPLTSYLQIKWLVACLQQRVRLPEPHEMLRDMQRQTRWQRRKLPPQADRASMIGIYSHYYHDRLLKDMGLRTHRKRNLLRECFEPYTTADYQDLAESAESEGQWQPTPASAPMLAPEMSMALGSSFKLSAEPSAASPSELYDVTPAEHSVGFGFMPSMRRGAAPSRGSTATDTAAAAAAAVAAAGLTENEIGPAEAEARWVTMSGAAVPDHGPAGSTSGPSTAPPILMPSLSYRSGAGQVVSTRLLTLYEQEALNGRVASALRSGPALARVGVSSAALTPPETPMNLMSPVSYGAGFRSVGRPALYVPPSSGRSCLMDAAALAMMDGVIGGALLDNPPNLSPQMAAAAAAAGTATATATVTVTAAGQHPKPLVGSGSSGDVPASTTAPSTASGMRSSTAAAAAAAVVTERALGEMRFGVTRARTAPAATTMSPTMMQGSGSGREPNAGGVTASGGGGGPGATSTSVVAVSAAAAAAAVEIDRGESESTSDEDPTTRSGPLVTEDESSSAEVIAARVLPFDFEASAASGCNGGNADGGGVSHMGGPRGLSAPFMTPVLAAALAAAAGSANMVNHNSVREVSMSTLEVANGWGDGGSDGCGGGRAPHDETEAAATPAGLLAVPPNENVFLPCRLGEEEEEEAPGPSSAGGEAPASNAESNPEFQCRTRSNSRTNSTADGHGAQGGNVGRSTPPPLAPRSLVRLAMAHHQQATTGAAATDAPSTLTADSTISRPSSNGSVHAIAGGAVRIGSSSVGPLRASRRISDFFDESDEFVGTPPSCFDGSMEALAVDRDRDRDRDRDGRGSRSCTVMSLRQRRSQRYPYNGDDTDDYDNEDDDFDEEYVYIGGMDNVNAKLPVSAPQGRR</sequence>
<feature type="region of interest" description="Disordered" evidence="5">
    <location>
        <begin position="1046"/>
        <end position="1147"/>
    </location>
</feature>
<dbReference type="AlphaFoldDB" id="A0A8J4GLS3"/>
<dbReference type="InterPro" id="IPR020946">
    <property type="entry name" value="Flavin_mOase-like"/>
</dbReference>
<evidence type="ECO:0000256" key="3">
    <source>
        <dbReference type="ARBA" id="ARBA00022827"/>
    </source>
</evidence>
<feature type="compositionally biased region" description="Low complexity" evidence="5">
    <location>
        <begin position="835"/>
        <end position="848"/>
    </location>
</feature>
<dbReference type="InterPro" id="IPR050346">
    <property type="entry name" value="FMO-like"/>
</dbReference>
<organism evidence="6 7">
    <name type="scientific">Volvox reticuliferus</name>
    <dbReference type="NCBI Taxonomy" id="1737510"/>
    <lineage>
        <taxon>Eukaryota</taxon>
        <taxon>Viridiplantae</taxon>
        <taxon>Chlorophyta</taxon>
        <taxon>core chlorophytes</taxon>
        <taxon>Chlorophyceae</taxon>
        <taxon>CS clade</taxon>
        <taxon>Chlamydomonadales</taxon>
        <taxon>Volvocaceae</taxon>
        <taxon>Volvox</taxon>
    </lineage>
</organism>
<feature type="compositionally biased region" description="Gly residues" evidence="5">
    <location>
        <begin position="863"/>
        <end position="872"/>
    </location>
</feature>
<feature type="compositionally biased region" description="Acidic residues" evidence="5">
    <location>
        <begin position="1236"/>
        <end position="1246"/>
    </location>
</feature>
<protein>
    <recommendedName>
        <fullName evidence="8">Flavin-containing monooxygenase</fullName>
    </recommendedName>
</protein>
<keyword evidence="4" id="KW-0560">Oxidoreductase</keyword>
<feature type="compositionally biased region" description="Low complexity" evidence="5">
    <location>
        <begin position="1053"/>
        <end position="1069"/>
    </location>
</feature>
<feature type="region of interest" description="Disordered" evidence="5">
    <location>
        <begin position="835"/>
        <end position="875"/>
    </location>
</feature>
<evidence type="ECO:0000256" key="2">
    <source>
        <dbReference type="ARBA" id="ARBA00022630"/>
    </source>
</evidence>